<protein>
    <recommendedName>
        <fullName evidence="2">Treble clef zinc finger domain-containing protein</fullName>
    </recommendedName>
</protein>
<accession>A0A2U2NC79</accession>
<name>A0A2U2NC79_9BIFI</name>
<comment type="caution">
    <text evidence="3">The sequence shown here is derived from an EMBL/GenBank/DDBJ whole genome shotgun (WGS) entry which is preliminary data.</text>
</comment>
<dbReference type="PANTHER" id="PTHR37317:SF1">
    <property type="entry name" value="ZINC-RIBBON DOMAIN-CONTAINING PROTEIN-RELATED"/>
    <property type="match status" value="1"/>
</dbReference>
<feature type="region of interest" description="Disordered" evidence="1">
    <location>
        <begin position="1"/>
        <end position="26"/>
    </location>
</feature>
<evidence type="ECO:0000259" key="2">
    <source>
        <dbReference type="Pfam" id="PF14311"/>
    </source>
</evidence>
<reference evidence="3 4" key="1">
    <citation type="journal article" date="2018" name="Int. J. Syst. Evol. Microbiol.">
        <title>Bifidobacterium callitrichidarum sp. nov. from the faeces of the emperor tamarin (Saguinus imperator).</title>
        <authorList>
            <person name="Modesto M."/>
            <person name="Michelini S."/>
            <person name="Sansosti M.C."/>
            <person name="De Filippo C."/>
            <person name="Cavalieri D."/>
            <person name="Qvirist L."/>
            <person name="Andlid T."/>
            <person name="Spiezio C."/>
            <person name="Sandri C."/>
            <person name="Pascarelli S."/>
            <person name="Sgorbati B."/>
            <person name="Mattarelli P."/>
        </authorList>
    </citation>
    <scope>NUCLEOTIDE SEQUENCE [LARGE SCALE GENOMIC DNA]</scope>
    <source>
        <strain evidence="3 4">TRI 5</strain>
    </source>
</reference>
<dbReference type="InterPro" id="IPR025487">
    <property type="entry name" value="DUF4379"/>
</dbReference>
<feature type="domain" description="Treble clef zinc finger" evidence="2">
    <location>
        <begin position="10"/>
        <end position="63"/>
    </location>
</feature>
<dbReference type="OrthoDB" id="3196679at2"/>
<dbReference type="RefSeq" id="WP_109056259.1">
    <property type="nucleotide sequence ID" value="NZ_QFFM01000003.1"/>
</dbReference>
<dbReference type="EMBL" id="QFFM01000003">
    <property type="protein sequence ID" value="PWG66690.1"/>
    <property type="molecule type" value="Genomic_DNA"/>
</dbReference>
<dbReference type="Proteomes" id="UP000245876">
    <property type="component" value="Unassembled WGS sequence"/>
</dbReference>
<dbReference type="Pfam" id="PF14311">
    <property type="entry name" value="DUF4379"/>
    <property type="match status" value="2"/>
</dbReference>
<organism evidence="3 4">
    <name type="scientific">Bifidobacterium callitrichidarum</name>
    <dbReference type="NCBI Taxonomy" id="2052941"/>
    <lineage>
        <taxon>Bacteria</taxon>
        <taxon>Bacillati</taxon>
        <taxon>Actinomycetota</taxon>
        <taxon>Actinomycetes</taxon>
        <taxon>Bifidobacteriales</taxon>
        <taxon>Bifidobacteriaceae</taxon>
        <taxon>Bifidobacterium</taxon>
    </lineage>
</organism>
<evidence type="ECO:0000313" key="3">
    <source>
        <dbReference type="EMBL" id="PWG66690.1"/>
    </source>
</evidence>
<dbReference type="AlphaFoldDB" id="A0A2U2NC79"/>
<proteinExistence type="predicted"/>
<evidence type="ECO:0000313" key="4">
    <source>
        <dbReference type="Proteomes" id="UP000245876"/>
    </source>
</evidence>
<feature type="domain" description="Treble clef zinc finger" evidence="2">
    <location>
        <begin position="80"/>
        <end position="130"/>
    </location>
</feature>
<dbReference type="PANTHER" id="PTHR37317">
    <property type="entry name" value="BLR8090 PROTEIN"/>
    <property type="match status" value="1"/>
</dbReference>
<sequence>MSLTETNPELIPEWDREKNLPLTPDNVTKGSSKRVWWKCPKGHSWQSQITVRTRGHGCPVCTGQLIVPGVNDLPTLHPEIMSEWDDKANPVGMKSSSRYKAHWKCPQGHKWVTEVRQRAQRGHGCPVCGSKWNTSFGEQTLMFYLSRDYSRTVRNRAIIKGQEADVWIPGLNTVIEHDSWRWHPDTTAKDPIWVEHGLNIIHVVAGFHNKVDGNRIEYDCRHDTQRKNLANAVQQVELLLGIKPVRPIDPKKDSPRILRRCSRKN</sequence>
<gene>
    <name evidence="3" type="ORF">DF196_01950</name>
</gene>
<evidence type="ECO:0000256" key="1">
    <source>
        <dbReference type="SAM" id="MobiDB-lite"/>
    </source>
</evidence>
<keyword evidence="4" id="KW-1185">Reference proteome</keyword>